<name>A0ABX0SHN2_9ACTN</name>
<keyword evidence="9" id="KW-1185">Reference proteome</keyword>
<keyword evidence="5 6" id="KW-0472">Membrane</keyword>
<comment type="subcellular location">
    <subcellularLocation>
        <location evidence="1">Membrane</location>
        <topology evidence="1">Multi-pass membrane protein</topology>
    </subcellularLocation>
</comment>
<feature type="chain" id="PRO_5045932138" evidence="7">
    <location>
        <begin position="39"/>
        <end position="537"/>
    </location>
</feature>
<feature type="transmembrane region" description="Helical" evidence="6">
    <location>
        <begin position="416"/>
        <end position="439"/>
    </location>
</feature>
<evidence type="ECO:0000256" key="6">
    <source>
        <dbReference type="SAM" id="Phobius"/>
    </source>
</evidence>
<keyword evidence="3 6" id="KW-0812">Transmembrane</keyword>
<dbReference type="Pfam" id="PF03239">
    <property type="entry name" value="FTR1"/>
    <property type="match status" value="1"/>
</dbReference>
<organism evidence="8 9">
    <name type="scientific">Brooklawnia cerclae</name>
    <dbReference type="NCBI Taxonomy" id="349934"/>
    <lineage>
        <taxon>Bacteria</taxon>
        <taxon>Bacillati</taxon>
        <taxon>Actinomycetota</taxon>
        <taxon>Actinomycetes</taxon>
        <taxon>Propionibacteriales</taxon>
        <taxon>Propionibacteriaceae</taxon>
        <taxon>Brooklawnia</taxon>
    </lineage>
</organism>
<sequence length="537" mass="57924">MNTVTTVQHRPSSPWTRVLVMVFCLVTLLSMLSAPAHADEKDWDAIADQVVASIEQIPGQYRSSDQEGVEHSIRQAYYEIYQVSGLEAQISHRLGDDRSDAFVDQLLSVRDLTREEAAPADVDTAVTTTIQMLRDDVTDLKNTPELNDQWTRVATRIVEKLETAKTSFAQGDQDAAANAAKDAYLGHYEADGLEKATISYIGQARVSELESMFTQLRQAARDGSLSNDEYEQLADTLADAITQDATELDQLTSGAELGWSGFFASFLVLLREGTEALLVVAAVVAYAMRAGRRDQLTGIIVGVIAALAVSIGLAVLFSKLTSSAATGLSQELLEGVTGTLAVLMLIWVSNWILSKSSGNKWQEYIEKSAGKGVAKGGVFALASVAFLAVLREGAETILFFSPILAAAKTGGDHAKIWMGTGAAVVLLVVMFMLVWVFGVRLPMKQFFKWTSVLLGLLAVTITGGAITEFQDATVVGAHAVDSVPQITWLGLYPTVETLVGQLFVIVILVVLGVLQYRKAKAERQQAPTESAAANAEQ</sequence>
<reference evidence="8 9" key="1">
    <citation type="submission" date="2020-02" db="EMBL/GenBank/DDBJ databases">
        <title>Sequencing the genomes of 1000 actinobacteria strains.</title>
        <authorList>
            <person name="Klenk H.-P."/>
        </authorList>
    </citation>
    <scope>NUCLEOTIDE SEQUENCE [LARGE SCALE GENOMIC DNA]</scope>
    <source>
        <strain evidence="8 9">DSM 19609</strain>
    </source>
</reference>
<dbReference type="EMBL" id="JAAMOZ010000001">
    <property type="protein sequence ID" value="NIH57864.1"/>
    <property type="molecule type" value="Genomic_DNA"/>
</dbReference>
<feature type="transmembrane region" description="Helical" evidence="6">
    <location>
        <begin position="498"/>
        <end position="516"/>
    </location>
</feature>
<evidence type="ECO:0000313" key="8">
    <source>
        <dbReference type="EMBL" id="NIH57864.1"/>
    </source>
</evidence>
<feature type="transmembrane region" description="Helical" evidence="6">
    <location>
        <begin position="332"/>
        <end position="353"/>
    </location>
</feature>
<comment type="similarity">
    <text evidence="2">Belongs to the oxidase-dependent Fe transporter (OFeT) (TC 9.A.10.1) family.</text>
</comment>
<accession>A0ABX0SHN2</accession>
<comment type="caution">
    <text evidence="8">The sequence shown here is derived from an EMBL/GenBank/DDBJ whole genome shotgun (WGS) entry which is preliminary data.</text>
</comment>
<dbReference type="Proteomes" id="UP000749311">
    <property type="component" value="Unassembled WGS sequence"/>
</dbReference>
<dbReference type="RefSeq" id="WP_341770117.1">
    <property type="nucleotide sequence ID" value="NZ_BAAAOO010000007.1"/>
</dbReference>
<keyword evidence="4 6" id="KW-1133">Transmembrane helix</keyword>
<gene>
    <name evidence="8" type="ORF">FB473_002509</name>
</gene>
<evidence type="ECO:0000256" key="1">
    <source>
        <dbReference type="ARBA" id="ARBA00004141"/>
    </source>
</evidence>
<dbReference type="PANTHER" id="PTHR31632">
    <property type="entry name" value="IRON TRANSPORTER FTH1"/>
    <property type="match status" value="1"/>
</dbReference>
<feature type="transmembrane region" description="Helical" evidence="6">
    <location>
        <begin position="373"/>
        <end position="390"/>
    </location>
</feature>
<dbReference type="InterPro" id="IPR004923">
    <property type="entry name" value="FTR1/Fip1/EfeU"/>
</dbReference>
<feature type="transmembrane region" description="Helical" evidence="6">
    <location>
        <begin position="299"/>
        <end position="320"/>
    </location>
</feature>
<evidence type="ECO:0000256" key="7">
    <source>
        <dbReference type="SAM" id="SignalP"/>
    </source>
</evidence>
<evidence type="ECO:0000256" key="2">
    <source>
        <dbReference type="ARBA" id="ARBA00008333"/>
    </source>
</evidence>
<dbReference type="PANTHER" id="PTHR31632:SF2">
    <property type="entry name" value="PLASMA MEMBRANE IRON PERMEASE"/>
    <property type="match status" value="1"/>
</dbReference>
<evidence type="ECO:0000256" key="4">
    <source>
        <dbReference type="ARBA" id="ARBA00022989"/>
    </source>
</evidence>
<keyword evidence="7" id="KW-0732">Signal</keyword>
<evidence type="ECO:0000256" key="5">
    <source>
        <dbReference type="ARBA" id="ARBA00023136"/>
    </source>
</evidence>
<protein>
    <submittedName>
        <fullName evidence="8">High-affinity iron transporter</fullName>
    </submittedName>
</protein>
<feature type="transmembrane region" description="Helical" evidence="6">
    <location>
        <begin position="446"/>
        <end position="466"/>
    </location>
</feature>
<proteinExistence type="inferred from homology"/>
<feature type="signal peptide" evidence="7">
    <location>
        <begin position="1"/>
        <end position="38"/>
    </location>
</feature>
<evidence type="ECO:0000256" key="3">
    <source>
        <dbReference type="ARBA" id="ARBA00022692"/>
    </source>
</evidence>
<evidence type="ECO:0000313" key="9">
    <source>
        <dbReference type="Proteomes" id="UP000749311"/>
    </source>
</evidence>